<evidence type="ECO:0000259" key="4">
    <source>
        <dbReference type="Pfam" id="PF00881"/>
    </source>
</evidence>
<dbReference type="Proteomes" id="UP000703038">
    <property type="component" value="Unassembled WGS sequence"/>
</dbReference>
<dbReference type="RefSeq" id="WP_204869836.1">
    <property type="nucleotide sequence ID" value="NZ_JAFBBK010000001.1"/>
</dbReference>
<evidence type="ECO:0000256" key="1">
    <source>
        <dbReference type="ARBA" id="ARBA00022630"/>
    </source>
</evidence>
<accession>A0ABS2KZ50</accession>
<dbReference type="GO" id="GO:0102919">
    <property type="term" value="F:5,6-dimethylbenzimidazole synthase activity"/>
    <property type="evidence" value="ECO:0007669"/>
    <property type="project" value="UniProtKB-EC"/>
</dbReference>
<proteinExistence type="predicted"/>
<protein>
    <submittedName>
        <fullName evidence="5">5,6-dimethylbenzimidazole synthase</fullName>
        <ecNumber evidence="5">1.13.11.79</ecNumber>
    </submittedName>
</protein>
<keyword evidence="6" id="KW-1185">Reference proteome</keyword>
<dbReference type="EC" id="1.13.11.79" evidence="5"/>
<organism evidence="5 6">
    <name type="scientific">Rhodococcoides corynebacterioides</name>
    <dbReference type="NCBI Taxonomy" id="53972"/>
    <lineage>
        <taxon>Bacteria</taxon>
        <taxon>Bacillati</taxon>
        <taxon>Actinomycetota</taxon>
        <taxon>Actinomycetes</taxon>
        <taxon>Mycobacteriales</taxon>
        <taxon>Nocardiaceae</taxon>
        <taxon>Rhodococcoides</taxon>
    </lineage>
</organism>
<evidence type="ECO:0000256" key="2">
    <source>
        <dbReference type="ARBA" id="ARBA00022643"/>
    </source>
</evidence>
<name>A0ABS2KZ50_9NOCA</name>
<gene>
    <name evidence="5" type="ORF">JOE42_003932</name>
</gene>
<keyword evidence="1" id="KW-0285">Flavoprotein</keyword>
<reference evidence="5 6" key="1">
    <citation type="submission" date="2021-01" db="EMBL/GenBank/DDBJ databases">
        <title>Genomics of switchgrass bacterial isolates.</title>
        <authorList>
            <person name="Shade A."/>
        </authorList>
    </citation>
    <scope>NUCLEOTIDE SEQUENCE [LARGE SCALE GENOMIC DNA]</scope>
    <source>
        <strain evidence="5 6">PvP111</strain>
    </source>
</reference>
<dbReference type="InterPro" id="IPR029479">
    <property type="entry name" value="Nitroreductase"/>
</dbReference>
<dbReference type="Gene3D" id="3.40.109.10">
    <property type="entry name" value="NADH Oxidase"/>
    <property type="match status" value="1"/>
</dbReference>
<dbReference type="PANTHER" id="PTHR23026:SF90">
    <property type="entry name" value="IODOTYROSINE DEIODINASE 1"/>
    <property type="match status" value="1"/>
</dbReference>
<evidence type="ECO:0000313" key="6">
    <source>
        <dbReference type="Proteomes" id="UP000703038"/>
    </source>
</evidence>
<dbReference type="InterPro" id="IPR012825">
    <property type="entry name" value="BluB"/>
</dbReference>
<dbReference type="InterPro" id="IPR050627">
    <property type="entry name" value="Nitroreductase/BluB"/>
</dbReference>
<dbReference type="SUPFAM" id="SSF55469">
    <property type="entry name" value="FMN-dependent nitroreductase-like"/>
    <property type="match status" value="1"/>
</dbReference>
<keyword evidence="3 5" id="KW-0560">Oxidoreductase</keyword>
<comment type="caution">
    <text evidence="5">The sequence shown here is derived from an EMBL/GenBank/DDBJ whole genome shotgun (WGS) entry which is preliminary data.</text>
</comment>
<dbReference type="PANTHER" id="PTHR23026">
    <property type="entry name" value="NADPH NITROREDUCTASE"/>
    <property type="match status" value="1"/>
</dbReference>
<dbReference type="EMBL" id="JAFBBK010000001">
    <property type="protein sequence ID" value="MBM7417199.1"/>
    <property type="molecule type" value="Genomic_DNA"/>
</dbReference>
<dbReference type="NCBIfam" id="TIGR02476">
    <property type="entry name" value="BluB"/>
    <property type="match status" value="1"/>
</dbReference>
<dbReference type="InterPro" id="IPR000415">
    <property type="entry name" value="Nitroreductase-like"/>
</dbReference>
<evidence type="ECO:0000313" key="5">
    <source>
        <dbReference type="EMBL" id="MBM7417199.1"/>
    </source>
</evidence>
<feature type="domain" description="Nitroreductase" evidence="4">
    <location>
        <begin position="12"/>
        <end position="180"/>
    </location>
</feature>
<sequence length="215" mass="23539">MSTEHLSVYHAIAARRDVRSEFSGEVVDDAVLTRILTAAHRAPSVGNTQPWDFVIVRHPETLGRFAAHVAQCRADFAASLPADRAETFDPIRVEGIETSGTGIVVTYDDSRGGEHVLGRATVRDTGLLSVALAIENLWLAAVSEGVGVGWVSFYDEAVLRDVIGLAGDDAVRPVAWLCVGPVTDFQEIPDLERFGWRPRRPLSDAVHQEQWSRRG</sequence>
<keyword evidence="2" id="KW-0288">FMN</keyword>
<dbReference type="Pfam" id="PF00881">
    <property type="entry name" value="Nitroreductase"/>
    <property type="match status" value="1"/>
</dbReference>
<evidence type="ECO:0000256" key="3">
    <source>
        <dbReference type="ARBA" id="ARBA00023002"/>
    </source>
</evidence>